<feature type="transmembrane region" description="Helical" evidence="1">
    <location>
        <begin position="40"/>
        <end position="61"/>
    </location>
</feature>
<dbReference type="GO" id="GO:0000271">
    <property type="term" value="P:polysaccharide biosynthetic process"/>
    <property type="evidence" value="ECO:0007669"/>
    <property type="project" value="TreeGrafter"/>
</dbReference>
<dbReference type="InterPro" id="IPR050879">
    <property type="entry name" value="Acyltransferase_3"/>
</dbReference>
<name>A0A4Q1SDH4_9BACT</name>
<keyword evidence="3" id="KW-0012">Acyltransferase</keyword>
<dbReference type="GO" id="GO:0016020">
    <property type="term" value="C:membrane"/>
    <property type="evidence" value="ECO:0007669"/>
    <property type="project" value="TreeGrafter"/>
</dbReference>
<gene>
    <name evidence="3" type="ORF">ESZ00_09935</name>
</gene>
<dbReference type="InterPro" id="IPR002656">
    <property type="entry name" value="Acyl_transf_3_dom"/>
</dbReference>
<evidence type="ECO:0000256" key="1">
    <source>
        <dbReference type="SAM" id="Phobius"/>
    </source>
</evidence>
<feature type="transmembrane region" description="Helical" evidence="1">
    <location>
        <begin position="196"/>
        <end position="216"/>
    </location>
</feature>
<reference evidence="3 4" key="1">
    <citation type="journal article" date="2016" name="Int. J. Syst. Evol. Microbiol.">
        <title>Acidipila dinghuensis sp. nov., an acidobacterium isolated from forest soil.</title>
        <authorList>
            <person name="Jiang Y.W."/>
            <person name="Wang J."/>
            <person name="Chen M.H."/>
            <person name="Lv Y.Y."/>
            <person name="Qiu L.H."/>
        </authorList>
    </citation>
    <scope>NUCLEOTIDE SEQUENCE [LARGE SCALE GENOMIC DNA]</scope>
    <source>
        <strain evidence="3 4">DHOF10</strain>
    </source>
</reference>
<dbReference type="OrthoDB" id="9796461at2"/>
<dbReference type="AlphaFoldDB" id="A0A4Q1SDH4"/>
<evidence type="ECO:0000313" key="3">
    <source>
        <dbReference type="EMBL" id="RXS94948.1"/>
    </source>
</evidence>
<protein>
    <submittedName>
        <fullName evidence="3">Acyltransferase</fullName>
    </submittedName>
</protein>
<feature type="transmembrane region" description="Helical" evidence="1">
    <location>
        <begin position="228"/>
        <end position="250"/>
    </location>
</feature>
<dbReference type="GO" id="GO:0016747">
    <property type="term" value="F:acyltransferase activity, transferring groups other than amino-acyl groups"/>
    <property type="evidence" value="ECO:0007669"/>
    <property type="project" value="InterPro"/>
</dbReference>
<dbReference type="Pfam" id="PF01757">
    <property type="entry name" value="Acyl_transf_3"/>
    <property type="match status" value="1"/>
</dbReference>
<comment type="caution">
    <text evidence="3">The sequence shown here is derived from an EMBL/GenBank/DDBJ whole genome shotgun (WGS) entry which is preliminary data.</text>
</comment>
<keyword evidence="3" id="KW-0808">Transferase</keyword>
<feature type="transmembrane region" description="Helical" evidence="1">
    <location>
        <begin position="353"/>
        <end position="373"/>
    </location>
</feature>
<dbReference type="EMBL" id="SDMK01000002">
    <property type="protein sequence ID" value="RXS94948.1"/>
    <property type="molecule type" value="Genomic_DNA"/>
</dbReference>
<dbReference type="PANTHER" id="PTHR23028">
    <property type="entry name" value="ACETYLTRANSFERASE"/>
    <property type="match status" value="1"/>
</dbReference>
<keyword evidence="1" id="KW-1133">Transmembrane helix</keyword>
<evidence type="ECO:0000313" key="4">
    <source>
        <dbReference type="Proteomes" id="UP000290253"/>
    </source>
</evidence>
<dbReference type="PANTHER" id="PTHR23028:SF53">
    <property type="entry name" value="ACYL_TRANSF_3 DOMAIN-CONTAINING PROTEIN"/>
    <property type="match status" value="1"/>
</dbReference>
<feature type="transmembrane region" description="Helical" evidence="1">
    <location>
        <begin position="81"/>
        <end position="100"/>
    </location>
</feature>
<proteinExistence type="predicted"/>
<keyword evidence="1" id="KW-0812">Transmembrane</keyword>
<feature type="transmembrane region" description="Helical" evidence="1">
    <location>
        <begin position="121"/>
        <end position="138"/>
    </location>
</feature>
<feature type="domain" description="Acyltransferase 3" evidence="2">
    <location>
        <begin position="43"/>
        <end position="367"/>
    </location>
</feature>
<dbReference type="RefSeq" id="WP_129208117.1">
    <property type="nucleotide sequence ID" value="NZ_BMGU01000003.1"/>
</dbReference>
<accession>A0A4Q1SDH4</accession>
<feature type="transmembrane region" description="Helical" evidence="1">
    <location>
        <begin position="315"/>
        <end position="333"/>
    </location>
</feature>
<keyword evidence="1" id="KW-0472">Membrane</keyword>
<sequence>MIGSSPDSLSSEHIVLSASSELPIPAPLPKKGELTAHRGALPALTGIRFFAAMYVVFYHSHLPETLDQHHLHFGAMMIRNGLLAVPLFFILSGFILSYTYEGQVARPRGYRRFWEARFARIWPLYMVSLILSTIFNHTTPHSPLVALATVGMVQAWNPFDMKVAGSWNFVCWTLSTEAFFYLLFPPFQQWLERRRPWVLLSCLSLMIAIAVAGAIGSINYEDTRGLHGIPLALVHVPEFIIGVCAGNFFLRYRTRSPEKSAFPLRGALTYLACAASLCLLCQPTVGLARWTALSFAMLLYGLAAERTMLQQLLSTRTLLIGGQISFGIYLLQWPCKAAMNQLDDLLHWNSMPLRFVLDCIVLILLSTAGFYLVEEPARRLIRSLFARTQGEPGRSRA</sequence>
<evidence type="ECO:0000259" key="2">
    <source>
        <dbReference type="Pfam" id="PF01757"/>
    </source>
</evidence>
<keyword evidence="4" id="KW-1185">Reference proteome</keyword>
<organism evidence="3 4">
    <name type="scientific">Silvibacterium dinghuense</name>
    <dbReference type="NCBI Taxonomy" id="1560006"/>
    <lineage>
        <taxon>Bacteria</taxon>
        <taxon>Pseudomonadati</taxon>
        <taxon>Acidobacteriota</taxon>
        <taxon>Terriglobia</taxon>
        <taxon>Terriglobales</taxon>
        <taxon>Acidobacteriaceae</taxon>
        <taxon>Silvibacterium</taxon>
    </lineage>
</organism>
<feature type="transmembrane region" description="Helical" evidence="1">
    <location>
        <begin position="166"/>
        <end position="184"/>
    </location>
</feature>
<dbReference type="Proteomes" id="UP000290253">
    <property type="component" value="Unassembled WGS sequence"/>
</dbReference>